<keyword evidence="2" id="KW-1185">Reference proteome</keyword>
<organism evidence="2">
    <name type="scientific">Aureococcus anophagefferens</name>
    <name type="common">Harmful bloom alga</name>
    <dbReference type="NCBI Taxonomy" id="44056"/>
    <lineage>
        <taxon>Eukaryota</taxon>
        <taxon>Sar</taxon>
        <taxon>Stramenopiles</taxon>
        <taxon>Ochrophyta</taxon>
        <taxon>Pelagophyceae</taxon>
        <taxon>Pelagomonadales</taxon>
        <taxon>Pelagomonadaceae</taxon>
        <taxon>Aureococcus</taxon>
    </lineage>
</organism>
<dbReference type="RefSeq" id="XP_009039988.1">
    <property type="nucleotide sequence ID" value="XM_009041740.1"/>
</dbReference>
<dbReference type="OrthoDB" id="10675404at2759"/>
<sequence length="466" mass="52328">MEQINQPKERNWLQRTFNFGGPGWFHDVVEMEMHLDTDNVIRHPEDPYLMPYSEYGECATYKIDDKITGVVSITSPPDAQVWITEVLVNVEQFAQFQRSVDGYQLAYRECVIPGTENGLLVAGTVELPFELDLKDVYPHGCLRPTYTGSLYYIRQHVAATAKRPWFGYDCEVRLPVHLQQICAAPKESRGKPNVHALGMPPHVLPLTDLNGECVLDYKTNCFNVEGRLSGLVSFRKLATPVKFVKIELIKVEWSQQESMDTAIWTNVLFPPKAKLSESGWLKNKVVRLEPDEDGEQGPEVIELVEADAGAGGPTFSEDVNFPVDLDFPGLKEARNTGRVLTPSYKRLDMGNIDVDDETDVESDDEDEVEAGVEMTDKAAITPDDAPAPKGKVLVKRGPKDIVDEEKIEFEEGVAETGYFLRLTAITETGQKSWRAAGVAFCGVNTNKIWMYQKSFVCNQRTIDIDI</sequence>
<dbReference type="EMBL" id="GL833142">
    <property type="protein sequence ID" value="EGB05340.1"/>
    <property type="molecule type" value="Genomic_DNA"/>
</dbReference>
<dbReference type="InParanoid" id="F0YHX4"/>
<dbReference type="GeneID" id="20225842"/>
<protein>
    <recommendedName>
        <fullName evidence="3">Arrestin-like N-terminal domain-containing protein</fullName>
    </recommendedName>
</protein>
<accession>F0YHX4</accession>
<evidence type="ECO:0000313" key="1">
    <source>
        <dbReference type="EMBL" id="EGB05340.1"/>
    </source>
</evidence>
<reference evidence="1 2" key="1">
    <citation type="journal article" date="2011" name="Proc. Natl. Acad. Sci. U.S.A.">
        <title>Niche of harmful alga Aureococcus anophagefferens revealed through ecogenomics.</title>
        <authorList>
            <person name="Gobler C.J."/>
            <person name="Berry D.L."/>
            <person name="Dyhrman S.T."/>
            <person name="Wilhelm S.W."/>
            <person name="Salamov A."/>
            <person name="Lobanov A.V."/>
            <person name="Zhang Y."/>
            <person name="Collier J.L."/>
            <person name="Wurch L.L."/>
            <person name="Kustka A.B."/>
            <person name="Dill B.D."/>
            <person name="Shah M."/>
            <person name="VerBerkmoes N.C."/>
            <person name="Kuo A."/>
            <person name="Terry A."/>
            <person name="Pangilinan J."/>
            <person name="Lindquist E.A."/>
            <person name="Lucas S."/>
            <person name="Paulsen I.T."/>
            <person name="Hattenrath-Lehmann T.K."/>
            <person name="Talmage S.C."/>
            <person name="Walker E.A."/>
            <person name="Koch F."/>
            <person name="Burson A.M."/>
            <person name="Marcoval M.A."/>
            <person name="Tang Y.Z."/>
            <person name="Lecleir G.R."/>
            <person name="Coyne K.J."/>
            <person name="Berg G.M."/>
            <person name="Bertrand E.M."/>
            <person name="Saito M.A."/>
            <person name="Gladyshev V.N."/>
            <person name="Grigoriev I.V."/>
        </authorList>
    </citation>
    <scope>NUCLEOTIDE SEQUENCE [LARGE SCALE GENOMIC DNA]</scope>
    <source>
        <strain evidence="2">CCMP 1984</strain>
    </source>
</reference>
<dbReference type="AlphaFoldDB" id="F0YHX4"/>
<gene>
    <name evidence="1" type="ORF">AURANDRAFT_66530</name>
</gene>
<evidence type="ECO:0000313" key="2">
    <source>
        <dbReference type="Proteomes" id="UP000002729"/>
    </source>
</evidence>
<dbReference type="KEGG" id="aaf:AURANDRAFT_66530"/>
<dbReference type="Proteomes" id="UP000002729">
    <property type="component" value="Unassembled WGS sequence"/>
</dbReference>
<evidence type="ECO:0008006" key="3">
    <source>
        <dbReference type="Google" id="ProtNLM"/>
    </source>
</evidence>
<name>F0YHX4_AURAN</name>
<proteinExistence type="predicted"/>